<dbReference type="EMBL" id="JBFNXX010000003">
    <property type="protein sequence ID" value="MEW9918995.1"/>
    <property type="molecule type" value="Genomic_DNA"/>
</dbReference>
<evidence type="ECO:0000313" key="1">
    <source>
        <dbReference type="EMBL" id="MEW9918995.1"/>
    </source>
</evidence>
<protein>
    <submittedName>
        <fullName evidence="1">Uncharacterized protein</fullName>
    </submittedName>
</protein>
<sequence>MPLSIHFLLAIFLGAAAPVLTLAVSRPLPGEIVLILLSPRTAREAMLADAGGRAIGPGAVPFAMLAHSDDPAFADRLRAAGAWWVADGRRAALLCGAAT</sequence>
<proteinExistence type="predicted"/>
<organism evidence="1 2">
    <name type="scientific">Sulfitobacter sediminis</name>
    <dbReference type="NCBI Taxonomy" id="3234186"/>
    <lineage>
        <taxon>Bacteria</taxon>
        <taxon>Pseudomonadati</taxon>
        <taxon>Pseudomonadota</taxon>
        <taxon>Alphaproteobacteria</taxon>
        <taxon>Rhodobacterales</taxon>
        <taxon>Roseobacteraceae</taxon>
        <taxon>Sulfitobacter</taxon>
    </lineage>
</organism>
<dbReference type="Proteomes" id="UP001556098">
    <property type="component" value="Unassembled WGS sequence"/>
</dbReference>
<keyword evidence="2" id="KW-1185">Reference proteome</keyword>
<comment type="caution">
    <text evidence="1">The sequence shown here is derived from an EMBL/GenBank/DDBJ whole genome shotgun (WGS) entry which is preliminary data.</text>
</comment>
<gene>
    <name evidence="1" type="ORF">AB2B41_05245</name>
</gene>
<name>A0ABV3RJ56_9RHOB</name>
<evidence type="ECO:0000313" key="2">
    <source>
        <dbReference type="Proteomes" id="UP001556098"/>
    </source>
</evidence>
<dbReference type="RefSeq" id="WP_367876697.1">
    <property type="nucleotide sequence ID" value="NZ_JBFNXX010000003.1"/>
</dbReference>
<reference evidence="1 2" key="1">
    <citation type="submission" date="2024-07" db="EMBL/GenBank/DDBJ databases">
        <title>Marimonas sp.nov., isolated from tidal-flat sediment.</title>
        <authorList>
            <person name="Jayan J.N."/>
            <person name="Lee S.S."/>
        </authorList>
    </citation>
    <scope>NUCLEOTIDE SEQUENCE [LARGE SCALE GENOMIC DNA]</scope>
    <source>
        <strain evidence="1 2">MJW-29</strain>
    </source>
</reference>
<accession>A0ABV3RJ56</accession>